<dbReference type="PANTHER" id="PTHR43649:SF33">
    <property type="entry name" value="POLYGALACTURONAN_RHAMNOGALACTURONAN-BINDING PROTEIN YTCQ"/>
    <property type="match status" value="1"/>
</dbReference>
<evidence type="ECO:0000313" key="7">
    <source>
        <dbReference type="EMBL" id="TLC99049.1"/>
    </source>
</evidence>
<dbReference type="Pfam" id="PF13416">
    <property type="entry name" value="SBP_bac_8"/>
    <property type="match status" value="1"/>
</dbReference>
<feature type="chain" id="PRO_5038971404" evidence="6">
    <location>
        <begin position="21"/>
        <end position="565"/>
    </location>
</feature>
<gene>
    <name evidence="7" type="primary">lipO_12</name>
    <name evidence="7" type="ORF">DSM106044_04195</name>
</gene>
<dbReference type="RefSeq" id="WP_243133080.1">
    <property type="nucleotide sequence ID" value="NZ_QGQD01000078.1"/>
</dbReference>
<dbReference type="PROSITE" id="PS51257">
    <property type="entry name" value="PROKAR_LIPOPROTEIN"/>
    <property type="match status" value="1"/>
</dbReference>
<proteinExistence type="predicted"/>
<accession>A0A4U8Q2R6</accession>
<reference evidence="7 8" key="1">
    <citation type="journal article" date="2019" name="Anaerobe">
        <title>Detection of Robinsoniella peoriensis in multiple bone samples of a trauma patient.</title>
        <authorList>
            <person name="Schrottner P."/>
            <person name="Hartwich K."/>
            <person name="Bunk B."/>
            <person name="Schober I."/>
            <person name="Helbig S."/>
            <person name="Rudolph W.W."/>
            <person name="Gunzer F."/>
        </authorList>
    </citation>
    <scope>NUCLEOTIDE SEQUENCE [LARGE SCALE GENOMIC DNA]</scope>
    <source>
        <strain evidence="7 8">DSM 106044</strain>
    </source>
</reference>
<evidence type="ECO:0000256" key="6">
    <source>
        <dbReference type="SAM" id="SignalP"/>
    </source>
</evidence>
<dbReference type="Gene3D" id="3.40.190.10">
    <property type="entry name" value="Periplasmic binding protein-like II"/>
    <property type="match status" value="2"/>
</dbReference>
<dbReference type="SUPFAM" id="SSF53850">
    <property type="entry name" value="Periplasmic binding protein-like II"/>
    <property type="match status" value="1"/>
</dbReference>
<dbReference type="STRING" id="180332.GCA_000797495_05718"/>
<keyword evidence="1" id="KW-1003">Cell membrane</keyword>
<dbReference type="InterPro" id="IPR006059">
    <property type="entry name" value="SBP"/>
</dbReference>
<organism evidence="7 8">
    <name type="scientific">Robinsoniella peoriensis</name>
    <dbReference type="NCBI Taxonomy" id="180332"/>
    <lineage>
        <taxon>Bacteria</taxon>
        <taxon>Bacillati</taxon>
        <taxon>Bacillota</taxon>
        <taxon>Clostridia</taxon>
        <taxon>Lachnospirales</taxon>
        <taxon>Lachnospiraceae</taxon>
        <taxon>Robinsoniella</taxon>
    </lineage>
</organism>
<protein>
    <submittedName>
        <fullName evidence="7">Lipoprotein LplA</fullName>
    </submittedName>
</protein>
<sequence length="565" mass="63913" precursor="true">MKKRWTALMMALVLAGTLTACLGGEKESASGSKSDLSESASAGAQQDLDYEFGEDVTFHSDEPVEYTMMYSDHENYPVKDDWRLWSAIKEKSNTTFKLTSVARSDYNDKVTAAINSGSAPYIVPKIYDSKPFEDSGQIVAVSDWVQYMPNFQKQVKEWGMEEDLKQILAADGKYYRLPGMWESVAGGYSFIIRKDIFEAAGVDMSKEAQWTWEDFYSALMKVKEYTGKDNIWSDQFQLGCAMNIAANVYGVKAGNSADGGDWGLQDGMKFDFDKNEFYFADTTEDYKEFLRYFNKVYQEKILDPETFTQDSTQAQAKFFRGDSYVLTANYQILSDIQAQNKMQVDGAELYFMTTPSGPKGNLKVSSASGRFENGIVITKNALDDLGEDGFIKMLRFIDWLWYSDEGHELTQWGVEGETYTKDDQGNITLNSDIYYNGFNPDAKKQLNVEYGFGGGVFAYGGNVQIQLSKFTESEKEWNERINANKTDQKLAPPVLASEMQKEELNLIKVPLMDYVNTAALEFITGKRDIDKDWASYVADCESKGSTKYTEEVNQIFLDTKDILGM</sequence>
<comment type="caution">
    <text evidence="7">The sequence shown here is derived from an EMBL/GenBank/DDBJ whole genome shotgun (WGS) entry which is preliminary data.</text>
</comment>
<dbReference type="PANTHER" id="PTHR43649">
    <property type="entry name" value="ARABINOSE-BINDING PROTEIN-RELATED"/>
    <property type="match status" value="1"/>
</dbReference>
<evidence type="ECO:0000313" key="8">
    <source>
        <dbReference type="Proteomes" id="UP000306509"/>
    </source>
</evidence>
<name>A0A4U8Q2R6_9FIRM</name>
<keyword evidence="3" id="KW-0472">Membrane</keyword>
<evidence type="ECO:0000256" key="2">
    <source>
        <dbReference type="ARBA" id="ARBA00022729"/>
    </source>
</evidence>
<dbReference type="InterPro" id="IPR050490">
    <property type="entry name" value="Bact_solute-bd_prot1"/>
</dbReference>
<evidence type="ECO:0000256" key="3">
    <source>
        <dbReference type="ARBA" id="ARBA00023136"/>
    </source>
</evidence>
<evidence type="ECO:0000256" key="1">
    <source>
        <dbReference type="ARBA" id="ARBA00022475"/>
    </source>
</evidence>
<evidence type="ECO:0000256" key="4">
    <source>
        <dbReference type="ARBA" id="ARBA00023139"/>
    </source>
</evidence>
<keyword evidence="2 6" id="KW-0732">Signal</keyword>
<keyword evidence="8" id="KW-1185">Reference proteome</keyword>
<keyword evidence="4" id="KW-0564">Palmitate</keyword>
<feature type="signal peptide" evidence="6">
    <location>
        <begin position="1"/>
        <end position="20"/>
    </location>
</feature>
<dbReference type="AlphaFoldDB" id="A0A4U8Q2R6"/>
<evidence type="ECO:0000256" key="5">
    <source>
        <dbReference type="ARBA" id="ARBA00023288"/>
    </source>
</evidence>
<dbReference type="Proteomes" id="UP000306509">
    <property type="component" value="Unassembled WGS sequence"/>
</dbReference>
<dbReference type="EMBL" id="QGQD01000078">
    <property type="protein sequence ID" value="TLC99049.1"/>
    <property type="molecule type" value="Genomic_DNA"/>
</dbReference>
<keyword evidence="5 7" id="KW-0449">Lipoprotein</keyword>